<evidence type="ECO:0000256" key="3">
    <source>
        <dbReference type="ARBA" id="ARBA00022729"/>
    </source>
</evidence>
<dbReference type="Proteomes" id="UP000765507">
    <property type="component" value="Unassembled WGS sequence"/>
</dbReference>
<dbReference type="AlphaFoldDB" id="A0A8T1RZF3"/>
<proteinExistence type="predicted"/>
<dbReference type="PROSITE" id="PS51233">
    <property type="entry name" value="VWFD"/>
    <property type="match status" value="1"/>
</dbReference>
<keyword evidence="7" id="KW-1185">Reference proteome</keyword>
<evidence type="ECO:0000256" key="1">
    <source>
        <dbReference type="ARBA" id="ARBA00004613"/>
    </source>
</evidence>
<gene>
    <name evidence="6" type="ORF">G0U57_004923</name>
</gene>
<feature type="non-terminal residue" evidence="6">
    <location>
        <position position="117"/>
    </location>
</feature>
<keyword evidence="3" id="KW-0732">Signal</keyword>
<feature type="domain" description="VWFD" evidence="5">
    <location>
        <begin position="68"/>
        <end position="117"/>
    </location>
</feature>
<evidence type="ECO:0000259" key="5">
    <source>
        <dbReference type="PROSITE" id="PS51233"/>
    </source>
</evidence>
<dbReference type="PANTHER" id="PTHR46698:SF7">
    <property type="entry name" value="VWFD DOMAIN-CONTAINING PROTEIN"/>
    <property type="match status" value="1"/>
</dbReference>
<dbReference type="InterPro" id="IPR001846">
    <property type="entry name" value="VWF_type-D"/>
</dbReference>
<dbReference type="InterPro" id="IPR001007">
    <property type="entry name" value="VWF_dom"/>
</dbReference>
<evidence type="ECO:0000256" key="2">
    <source>
        <dbReference type="ARBA" id="ARBA00022525"/>
    </source>
</evidence>
<dbReference type="GO" id="GO:0005576">
    <property type="term" value="C:extracellular region"/>
    <property type="evidence" value="ECO:0007669"/>
    <property type="project" value="UniProtKB-SubCell"/>
</dbReference>
<reference evidence="6 7" key="1">
    <citation type="journal article" date="2020" name="G3 (Bethesda)">
        <title>Draft Genome of the Common Snapping Turtle, Chelydra serpentina, a Model for Phenotypic Plasticity in Reptiles.</title>
        <authorList>
            <person name="Das D."/>
            <person name="Singh S.K."/>
            <person name="Bierstedt J."/>
            <person name="Erickson A."/>
            <person name="Galli G.L.J."/>
            <person name="Crossley D.A. 2nd"/>
            <person name="Rhen T."/>
        </authorList>
    </citation>
    <scope>NUCLEOTIDE SEQUENCE [LARGE SCALE GENOMIC DNA]</scope>
    <source>
        <strain evidence="6">KW</strain>
    </source>
</reference>
<dbReference type="PANTHER" id="PTHR46698">
    <property type="entry name" value="CROSSVEINLESS 2"/>
    <property type="match status" value="1"/>
</dbReference>
<organism evidence="6 7">
    <name type="scientific">Chelydra serpentina</name>
    <name type="common">Snapping turtle</name>
    <name type="synonym">Testudo serpentina</name>
    <dbReference type="NCBI Taxonomy" id="8475"/>
    <lineage>
        <taxon>Eukaryota</taxon>
        <taxon>Metazoa</taxon>
        <taxon>Chordata</taxon>
        <taxon>Craniata</taxon>
        <taxon>Vertebrata</taxon>
        <taxon>Euteleostomi</taxon>
        <taxon>Archelosauria</taxon>
        <taxon>Testudinata</taxon>
        <taxon>Testudines</taxon>
        <taxon>Cryptodira</taxon>
        <taxon>Durocryptodira</taxon>
        <taxon>Americhelydia</taxon>
        <taxon>Chelydroidea</taxon>
        <taxon>Chelydridae</taxon>
        <taxon>Chelydra</taxon>
    </lineage>
</organism>
<evidence type="ECO:0000313" key="6">
    <source>
        <dbReference type="EMBL" id="KAG6921867.1"/>
    </source>
</evidence>
<dbReference type="InterPro" id="IPR025615">
    <property type="entry name" value="TILa_dom"/>
</dbReference>
<evidence type="ECO:0000313" key="7">
    <source>
        <dbReference type="Proteomes" id="UP000765507"/>
    </source>
</evidence>
<accession>A0A8T1RZF3</accession>
<dbReference type="SMART" id="SM00215">
    <property type="entry name" value="VWC_out"/>
    <property type="match status" value="1"/>
</dbReference>
<dbReference type="EMBL" id="JAHGAV010001652">
    <property type="protein sequence ID" value="KAG6921867.1"/>
    <property type="molecule type" value="Genomic_DNA"/>
</dbReference>
<comment type="subcellular location">
    <subcellularLocation>
        <location evidence="1">Secreted</location>
    </subcellularLocation>
</comment>
<keyword evidence="2" id="KW-0964">Secreted</keyword>
<dbReference type="Pfam" id="PF12714">
    <property type="entry name" value="TILa"/>
    <property type="match status" value="1"/>
</dbReference>
<feature type="domain" description="VWFC" evidence="4">
    <location>
        <begin position="9"/>
        <end position="77"/>
    </location>
</feature>
<dbReference type="GO" id="GO:0030513">
    <property type="term" value="P:positive regulation of BMP signaling pathway"/>
    <property type="evidence" value="ECO:0007669"/>
    <property type="project" value="TreeGrafter"/>
</dbReference>
<dbReference type="Gene3D" id="2.10.70.10">
    <property type="entry name" value="Complement Module, domain 1"/>
    <property type="match status" value="1"/>
</dbReference>
<evidence type="ECO:0000259" key="4">
    <source>
        <dbReference type="PROSITE" id="PS50184"/>
    </source>
</evidence>
<evidence type="ECO:0008006" key="8">
    <source>
        <dbReference type="Google" id="ProtNLM"/>
    </source>
</evidence>
<name>A0A8T1RZF3_CHESE</name>
<comment type="caution">
    <text evidence="6">The sequence shown here is derived from an EMBL/GenBank/DDBJ whole genome shotgun (WGS) entry which is preliminary data.</text>
</comment>
<dbReference type="OrthoDB" id="6236007at2759"/>
<protein>
    <recommendedName>
        <fullName evidence="8">VWFD domain-containing protein</fullName>
    </recommendedName>
</protein>
<dbReference type="SUPFAM" id="SSF57603">
    <property type="entry name" value="FnI-like domain"/>
    <property type="match status" value="1"/>
</dbReference>
<dbReference type="PROSITE" id="PS50184">
    <property type="entry name" value="VWFC_2"/>
    <property type="match status" value="1"/>
</dbReference>
<sequence>CVPVAQCGCVHQGRYYRKGEEFYASASCQERCRCQDNGVVECQEASCGANEQCRVENGVLGCHATGSGKCVVSGDCHYLTFDGRAFVFQGTCTYSLARVCSSDVGLANFSVVVENES</sequence>
<feature type="non-terminal residue" evidence="6">
    <location>
        <position position="1"/>
    </location>
</feature>
<dbReference type="InterPro" id="IPR052424">
    <property type="entry name" value="Kielin_Chordin-BMP_Reg"/>
</dbReference>
<dbReference type="Pfam" id="PF00094">
    <property type="entry name" value="VWD"/>
    <property type="match status" value="1"/>
</dbReference>